<reference evidence="1" key="2">
    <citation type="submission" date="2019-08" db="EMBL/GenBank/DDBJ databases">
        <title>Investigation of anaerobic lignin degradation for improved lignocellulosic biofuels.</title>
        <authorList>
            <person name="Deangelis K.PhD."/>
        </authorList>
    </citation>
    <scope>NUCLEOTIDE SEQUENCE [LARGE SCALE GENOMIC DNA]</scope>
    <source>
        <strain evidence="1">128R</strain>
    </source>
</reference>
<comment type="caution">
    <text evidence="1">The sequence shown here is derived from an EMBL/GenBank/DDBJ whole genome shotgun (WGS) entry which is preliminary data.</text>
</comment>
<gene>
    <name evidence="1" type="ORF">FHU10_2556</name>
</gene>
<evidence type="ECO:0000313" key="1">
    <source>
        <dbReference type="EMBL" id="TVZ70010.1"/>
    </source>
</evidence>
<dbReference type="EMBL" id="VISQ01000001">
    <property type="protein sequence ID" value="TVZ70010.1"/>
    <property type="molecule type" value="Genomic_DNA"/>
</dbReference>
<name>A0A559T5Z8_SERFO</name>
<dbReference type="OrthoDB" id="9101168at2"/>
<protein>
    <recommendedName>
        <fullName evidence="2">Protein CopB</fullName>
    </recommendedName>
</protein>
<organism evidence="1">
    <name type="scientific">Serratia fonticola</name>
    <dbReference type="NCBI Taxonomy" id="47917"/>
    <lineage>
        <taxon>Bacteria</taxon>
        <taxon>Pseudomonadati</taxon>
        <taxon>Pseudomonadota</taxon>
        <taxon>Gammaproteobacteria</taxon>
        <taxon>Enterobacterales</taxon>
        <taxon>Yersiniaceae</taxon>
        <taxon>Serratia</taxon>
    </lineage>
</organism>
<evidence type="ECO:0008006" key="2">
    <source>
        <dbReference type="Google" id="ProtNLM"/>
    </source>
</evidence>
<accession>A0A559T5Z8</accession>
<sequence>MAKTNAQRQAEYRARRRRDGVSTRLNIEVSLVAHFALERLAHHHGLTQRQMLEQLITGPHEALCKSLEGDDFRRYIDMGVA</sequence>
<proteinExistence type="predicted"/>
<dbReference type="AlphaFoldDB" id="A0A559T5Z8"/>
<reference evidence="1" key="1">
    <citation type="submission" date="2019-06" db="EMBL/GenBank/DDBJ databases">
        <authorList>
            <person name="Deangelis K."/>
            <person name="Huntemann M."/>
            <person name="Clum A."/>
            <person name="Pillay M."/>
            <person name="Palaniappan K."/>
            <person name="Varghese N."/>
            <person name="Mikhailova N."/>
            <person name="Stamatis D."/>
            <person name="Reddy T."/>
            <person name="Daum C."/>
            <person name="Shapiro N."/>
            <person name="Ivanova N."/>
            <person name="Kyrpides N."/>
            <person name="Woyke T."/>
        </authorList>
    </citation>
    <scope>NUCLEOTIDE SEQUENCE [LARGE SCALE GENOMIC DNA]</scope>
    <source>
        <strain evidence="1">128R</strain>
    </source>
</reference>